<feature type="transmembrane region" description="Helical" evidence="1">
    <location>
        <begin position="299"/>
        <end position="317"/>
    </location>
</feature>
<feature type="transmembrane region" description="Helical" evidence="1">
    <location>
        <begin position="267"/>
        <end position="287"/>
    </location>
</feature>
<feature type="transmembrane region" description="Helical" evidence="1">
    <location>
        <begin position="323"/>
        <end position="339"/>
    </location>
</feature>
<protein>
    <recommendedName>
        <fullName evidence="4">Glycosyltransferase RgtA/B/C/D-like domain-containing protein</fullName>
    </recommendedName>
</protein>
<evidence type="ECO:0008006" key="4">
    <source>
        <dbReference type="Google" id="ProtNLM"/>
    </source>
</evidence>
<feature type="transmembrane region" description="Helical" evidence="1">
    <location>
        <begin position="95"/>
        <end position="111"/>
    </location>
</feature>
<keyword evidence="1" id="KW-0472">Membrane</keyword>
<dbReference type="OrthoDB" id="9123883at2"/>
<dbReference type="RefSeq" id="WP_132118853.1">
    <property type="nucleotide sequence ID" value="NZ_SMJU01000008.1"/>
</dbReference>
<feature type="transmembrane region" description="Helical" evidence="1">
    <location>
        <begin position="140"/>
        <end position="156"/>
    </location>
</feature>
<gene>
    <name evidence="2" type="ORF">EZE20_14465</name>
</gene>
<feature type="transmembrane region" description="Helical" evidence="1">
    <location>
        <begin position="351"/>
        <end position="368"/>
    </location>
</feature>
<keyword evidence="3" id="KW-1185">Reference proteome</keyword>
<dbReference type="Proteomes" id="UP000295706">
    <property type="component" value="Unassembled WGS sequence"/>
</dbReference>
<reference evidence="2 3" key="1">
    <citation type="submission" date="2019-02" db="EMBL/GenBank/DDBJ databases">
        <title>Arundinibacter roseus gen. nov., sp. nov., a new member of the family Cytophagaceae.</title>
        <authorList>
            <person name="Szuroczki S."/>
            <person name="Khayer B."/>
            <person name="Sproer C."/>
            <person name="Toumi M."/>
            <person name="Szabo A."/>
            <person name="Felfoldi T."/>
            <person name="Schumann P."/>
            <person name="Toth E."/>
        </authorList>
    </citation>
    <scope>NUCLEOTIDE SEQUENCE [LARGE SCALE GENOMIC DNA]</scope>
    <source>
        <strain evidence="2 3">DMA-k-7a</strain>
    </source>
</reference>
<dbReference type="AlphaFoldDB" id="A0A4R4K915"/>
<proteinExistence type="predicted"/>
<evidence type="ECO:0000313" key="2">
    <source>
        <dbReference type="EMBL" id="TDB64140.1"/>
    </source>
</evidence>
<feature type="transmembrane region" description="Helical" evidence="1">
    <location>
        <begin position="200"/>
        <end position="219"/>
    </location>
</feature>
<evidence type="ECO:0000313" key="3">
    <source>
        <dbReference type="Proteomes" id="UP000295706"/>
    </source>
</evidence>
<feature type="transmembrane region" description="Helical" evidence="1">
    <location>
        <begin position="162"/>
        <end position="188"/>
    </location>
</feature>
<name>A0A4R4K915_9BACT</name>
<feature type="transmembrane region" description="Helical" evidence="1">
    <location>
        <begin position="63"/>
        <end position="83"/>
    </location>
</feature>
<dbReference type="EMBL" id="SMJU01000008">
    <property type="protein sequence ID" value="TDB64140.1"/>
    <property type="molecule type" value="Genomic_DNA"/>
</dbReference>
<keyword evidence="1" id="KW-0812">Transmembrane</keyword>
<organism evidence="2 3">
    <name type="scientific">Arundinibacter roseus</name>
    <dbReference type="NCBI Taxonomy" id="2070510"/>
    <lineage>
        <taxon>Bacteria</taxon>
        <taxon>Pseudomonadati</taxon>
        <taxon>Bacteroidota</taxon>
        <taxon>Cytophagia</taxon>
        <taxon>Cytophagales</taxon>
        <taxon>Spirosomataceae</taxon>
        <taxon>Arundinibacter</taxon>
    </lineage>
</organism>
<comment type="caution">
    <text evidence="2">The sequence shown here is derived from an EMBL/GenBank/DDBJ whole genome shotgun (WGS) entry which is preliminary data.</text>
</comment>
<sequence length="391" mass="44345">MKLLNQQNPLPLVVLWLVQVSFVLFLTAINPNHFTTIDSGFYLQSASMLLQGKGYTYLDQGQLIWNGIFPMGYSAAIAAVSWLSGLPVLWASKAVNLLASGTFLGLLYRWFGTRRAVFSGLILLLGPFLKLWAHTWSEPLFLVLLFGWAYLFFNHPSHYLPLFFLGLSLILVRYAGLFIISLSGLMAIQDFRQMRVNVGKIRLGLTLIWLVFFGSYLVLNFQKSGLWFGGERFSGDVPLSDTFLLFGKGLLNELLLARDSDFTSPDLLFWLALLAQILLFSILINQWRATHFWPKPPQFVSIPAFFYLIFLLILRLISPFDAPGFRLLSPLSFLVYWGIMFKLESFNFTKTSSWAAIGLLLLSWLHILPQTNLNTKLAAGAALLRQILAFH</sequence>
<accession>A0A4R4K915</accession>
<keyword evidence="1" id="KW-1133">Transmembrane helix</keyword>
<evidence type="ECO:0000256" key="1">
    <source>
        <dbReference type="SAM" id="Phobius"/>
    </source>
</evidence>
<feature type="transmembrane region" description="Helical" evidence="1">
    <location>
        <begin position="12"/>
        <end position="29"/>
    </location>
</feature>